<evidence type="ECO:0000313" key="2">
    <source>
        <dbReference type="EMBL" id="TWD81840.1"/>
    </source>
</evidence>
<protein>
    <submittedName>
        <fullName evidence="2">Uncharacterized protein</fullName>
    </submittedName>
</protein>
<feature type="transmembrane region" description="Helical" evidence="1">
    <location>
        <begin position="43"/>
        <end position="63"/>
    </location>
</feature>
<comment type="caution">
    <text evidence="2">The sequence shown here is derived from an EMBL/GenBank/DDBJ whole genome shotgun (WGS) entry which is preliminary data.</text>
</comment>
<proteinExistence type="predicted"/>
<organism evidence="2 3">
    <name type="scientific">Kribbella amoyensis</name>
    <dbReference type="NCBI Taxonomy" id="996641"/>
    <lineage>
        <taxon>Bacteria</taxon>
        <taxon>Bacillati</taxon>
        <taxon>Actinomycetota</taxon>
        <taxon>Actinomycetes</taxon>
        <taxon>Propionibacteriales</taxon>
        <taxon>Kribbellaceae</taxon>
        <taxon>Kribbella</taxon>
    </lineage>
</organism>
<feature type="transmembrane region" description="Helical" evidence="1">
    <location>
        <begin position="17"/>
        <end position="37"/>
    </location>
</feature>
<evidence type="ECO:0000313" key="3">
    <source>
        <dbReference type="Proteomes" id="UP000318380"/>
    </source>
</evidence>
<gene>
    <name evidence="2" type="ORF">FB561_2964</name>
</gene>
<keyword evidence="1" id="KW-1133">Transmembrane helix</keyword>
<sequence length="74" mass="7781">MTIPGPFERQPGHHLRLVLSAALFVVAVVSVVIFALLELPSVLVVALSLAAALALVDFAGTLASDRPVRSGWPH</sequence>
<keyword evidence="3" id="KW-1185">Reference proteome</keyword>
<dbReference type="AlphaFoldDB" id="A0A561BSH2"/>
<dbReference type="Proteomes" id="UP000318380">
    <property type="component" value="Unassembled WGS sequence"/>
</dbReference>
<name>A0A561BSH2_9ACTN</name>
<keyword evidence="1" id="KW-0812">Transmembrane</keyword>
<dbReference type="RefSeq" id="WP_145807021.1">
    <property type="nucleotide sequence ID" value="NZ_VIVK01000001.1"/>
</dbReference>
<dbReference type="EMBL" id="VIVK01000001">
    <property type="protein sequence ID" value="TWD81840.1"/>
    <property type="molecule type" value="Genomic_DNA"/>
</dbReference>
<accession>A0A561BSH2</accession>
<reference evidence="2 3" key="1">
    <citation type="submission" date="2019-06" db="EMBL/GenBank/DDBJ databases">
        <title>Sequencing the genomes of 1000 actinobacteria strains.</title>
        <authorList>
            <person name="Klenk H.-P."/>
        </authorList>
    </citation>
    <scope>NUCLEOTIDE SEQUENCE [LARGE SCALE GENOMIC DNA]</scope>
    <source>
        <strain evidence="2 3">DSM 24683</strain>
    </source>
</reference>
<evidence type="ECO:0000256" key="1">
    <source>
        <dbReference type="SAM" id="Phobius"/>
    </source>
</evidence>
<keyword evidence="1" id="KW-0472">Membrane</keyword>